<evidence type="ECO:0000256" key="7">
    <source>
        <dbReference type="ARBA" id="ARBA00022679"/>
    </source>
</evidence>
<dbReference type="Proteomes" id="UP001244297">
    <property type="component" value="Unassembled WGS sequence"/>
</dbReference>
<evidence type="ECO:0000259" key="15">
    <source>
        <dbReference type="PROSITE" id="PS50109"/>
    </source>
</evidence>
<dbReference type="SUPFAM" id="SSF52172">
    <property type="entry name" value="CheY-like"/>
    <property type="match status" value="1"/>
</dbReference>
<proteinExistence type="predicted"/>
<keyword evidence="13" id="KW-0472">Membrane</keyword>
<dbReference type="InterPro" id="IPR035965">
    <property type="entry name" value="PAS-like_dom_sf"/>
</dbReference>
<dbReference type="PANTHER" id="PTHR43047:SF71">
    <property type="entry name" value="HISTIDINE KINASE CONTAINING CHEY-HOMOLOGOUS RECEIVER DOMAIN-RELATED"/>
    <property type="match status" value="1"/>
</dbReference>
<protein>
    <recommendedName>
        <fullName evidence="3">histidine kinase</fullName>
        <ecNumber evidence="3">2.7.13.3</ecNumber>
    </recommendedName>
</protein>
<dbReference type="InterPro" id="IPR013655">
    <property type="entry name" value="PAS_fold_3"/>
</dbReference>
<evidence type="ECO:0000256" key="3">
    <source>
        <dbReference type="ARBA" id="ARBA00012438"/>
    </source>
</evidence>
<dbReference type="EMBL" id="JAUFPT010000060">
    <property type="protein sequence ID" value="MDN3572558.1"/>
    <property type="molecule type" value="Genomic_DNA"/>
</dbReference>
<dbReference type="InterPro" id="IPR036641">
    <property type="entry name" value="HPT_dom_sf"/>
</dbReference>
<evidence type="ECO:0000256" key="5">
    <source>
        <dbReference type="ARBA" id="ARBA00022519"/>
    </source>
</evidence>
<comment type="caution">
    <text evidence="19">The sequence shown here is derived from an EMBL/GenBank/DDBJ whole genome shotgun (WGS) entry which is preliminary data.</text>
</comment>
<evidence type="ECO:0000256" key="14">
    <source>
        <dbReference type="PROSITE-ProRule" id="PRU00169"/>
    </source>
</evidence>
<keyword evidence="10" id="KW-0067">ATP-binding</keyword>
<evidence type="ECO:0000256" key="2">
    <source>
        <dbReference type="ARBA" id="ARBA00004429"/>
    </source>
</evidence>
<dbReference type="InterPro" id="IPR005467">
    <property type="entry name" value="His_kinase_dom"/>
</dbReference>
<evidence type="ECO:0000259" key="17">
    <source>
        <dbReference type="PROSITE" id="PS50112"/>
    </source>
</evidence>
<dbReference type="InterPro" id="IPR036890">
    <property type="entry name" value="HATPase_C_sf"/>
</dbReference>
<evidence type="ECO:0000313" key="19">
    <source>
        <dbReference type="EMBL" id="MDN3572558.1"/>
    </source>
</evidence>
<evidence type="ECO:0000256" key="13">
    <source>
        <dbReference type="ARBA" id="ARBA00023136"/>
    </source>
</evidence>
<dbReference type="InterPro" id="IPR003661">
    <property type="entry name" value="HisK_dim/P_dom"/>
</dbReference>
<feature type="domain" description="PAC" evidence="18">
    <location>
        <begin position="340"/>
        <end position="394"/>
    </location>
</feature>
<dbReference type="CDD" id="cd17546">
    <property type="entry name" value="REC_hyHK_CKI1_RcsC-like"/>
    <property type="match status" value="1"/>
</dbReference>
<feature type="modified residue" description="4-aspartylphosphate" evidence="14">
    <location>
        <position position="966"/>
    </location>
</feature>
<evidence type="ECO:0000256" key="6">
    <source>
        <dbReference type="ARBA" id="ARBA00022553"/>
    </source>
</evidence>
<keyword evidence="9" id="KW-0418">Kinase</keyword>
<dbReference type="InterPro" id="IPR004358">
    <property type="entry name" value="Sig_transdc_His_kin-like_C"/>
</dbReference>
<dbReference type="Gene3D" id="3.40.50.2300">
    <property type="match status" value="1"/>
</dbReference>
<dbReference type="SMART" id="SM00448">
    <property type="entry name" value="REC"/>
    <property type="match status" value="1"/>
</dbReference>
<gene>
    <name evidence="19" type="ORF">QWZ18_18235</name>
</gene>
<dbReference type="PROSITE" id="PS50110">
    <property type="entry name" value="RESPONSE_REGULATORY"/>
    <property type="match status" value="1"/>
</dbReference>
<feature type="domain" description="PAC" evidence="18">
    <location>
        <begin position="467"/>
        <end position="518"/>
    </location>
</feature>
<evidence type="ECO:0000256" key="10">
    <source>
        <dbReference type="ARBA" id="ARBA00022840"/>
    </source>
</evidence>
<feature type="domain" description="PAC" evidence="18">
    <location>
        <begin position="595"/>
        <end position="647"/>
    </location>
</feature>
<keyword evidence="20" id="KW-1185">Reference proteome</keyword>
<feature type="domain" description="PAS" evidence="17">
    <location>
        <begin position="267"/>
        <end position="337"/>
    </location>
</feature>
<dbReference type="InterPro" id="IPR003594">
    <property type="entry name" value="HATPase_dom"/>
</dbReference>
<keyword evidence="11" id="KW-1133">Transmembrane helix</keyword>
<keyword evidence="4" id="KW-1003">Cell membrane</keyword>
<feature type="domain" description="Histidine kinase" evidence="15">
    <location>
        <begin position="672"/>
        <end position="896"/>
    </location>
</feature>
<dbReference type="Gene3D" id="1.20.120.160">
    <property type="entry name" value="HPT domain"/>
    <property type="match status" value="1"/>
</dbReference>
<organism evidence="19 20">
    <name type="scientific">Methylobacterium longum</name>
    <dbReference type="NCBI Taxonomy" id="767694"/>
    <lineage>
        <taxon>Bacteria</taxon>
        <taxon>Pseudomonadati</taxon>
        <taxon>Pseudomonadota</taxon>
        <taxon>Alphaproteobacteria</taxon>
        <taxon>Hyphomicrobiales</taxon>
        <taxon>Methylobacteriaceae</taxon>
        <taxon>Methylobacterium</taxon>
    </lineage>
</organism>
<dbReference type="Pfam" id="PF08447">
    <property type="entry name" value="PAS_3"/>
    <property type="match status" value="3"/>
</dbReference>
<evidence type="ECO:0000259" key="16">
    <source>
        <dbReference type="PROSITE" id="PS50110"/>
    </source>
</evidence>
<dbReference type="SMART" id="SM00091">
    <property type="entry name" value="PAS"/>
    <property type="match status" value="3"/>
</dbReference>
<evidence type="ECO:0000256" key="12">
    <source>
        <dbReference type="ARBA" id="ARBA00023012"/>
    </source>
</evidence>
<accession>A0ABT8ARL8</accession>
<name>A0ABT8ARL8_9HYPH</name>
<comment type="subcellular location">
    <subcellularLocation>
        <location evidence="2">Cell inner membrane</location>
        <topology evidence="2">Multi-pass membrane protein</topology>
    </subcellularLocation>
</comment>
<evidence type="ECO:0000256" key="11">
    <source>
        <dbReference type="ARBA" id="ARBA00022989"/>
    </source>
</evidence>
<evidence type="ECO:0000256" key="1">
    <source>
        <dbReference type="ARBA" id="ARBA00000085"/>
    </source>
</evidence>
<dbReference type="Pfam" id="PF00512">
    <property type="entry name" value="HisKA"/>
    <property type="match status" value="1"/>
</dbReference>
<dbReference type="SMART" id="SM00388">
    <property type="entry name" value="HisKA"/>
    <property type="match status" value="1"/>
</dbReference>
<dbReference type="Pfam" id="PF00072">
    <property type="entry name" value="Response_reg"/>
    <property type="match status" value="1"/>
</dbReference>
<evidence type="ECO:0000313" key="20">
    <source>
        <dbReference type="Proteomes" id="UP001244297"/>
    </source>
</evidence>
<dbReference type="InterPro" id="IPR000700">
    <property type="entry name" value="PAS-assoc_C"/>
</dbReference>
<dbReference type="PRINTS" id="PR00344">
    <property type="entry name" value="BCTRLSENSOR"/>
</dbReference>
<dbReference type="InterPro" id="IPR001789">
    <property type="entry name" value="Sig_transdc_resp-reg_receiver"/>
</dbReference>
<dbReference type="InterPro" id="IPR000014">
    <property type="entry name" value="PAS"/>
</dbReference>
<dbReference type="RefSeq" id="WP_290356066.1">
    <property type="nucleotide sequence ID" value="NZ_JAUFPT010000060.1"/>
</dbReference>
<dbReference type="PANTHER" id="PTHR43047">
    <property type="entry name" value="TWO-COMPONENT HISTIDINE PROTEIN KINASE"/>
    <property type="match status" value="1"/>
</dbReference>
<comment type="catalytic activity">
    <reaction evidence="1">
        <text>ATP + protein L-histidine = ADP + protein N-phospho-L-histidine.</text>
        <dbReference type="EC" id="2.7.13.3"/>
    </reaction>
</comment>
<evidence type="ECO:0000256" key="4">
    <source>
        <dbReference type="ARBA" id="ARBA00022475"/>
    </source>
</evidence>
<dbReference type="SUPFAM" id="SSF55785">
    <property type="entry name" value="PYP-like sensor domain (PAS domain)"/>
    <property type="match status" value="5"/>
</dbReference>
<dbReference type="NCBIfam" id="TIGR00229">
    <property type="entry name" value="sensory_box"/>
    <property type="match status" value="3"/>
</dbReference>
<feature type="domain" description="PAC" evidence="18">
    <location>
        <begin position="89"/>
        <end position="141"/>
    </location>
</feature>
<dbReference type="Gene3D" id="3.30.565.10">
    <property type="entry name" value="Histidine kinase-like ATPase, C-terminal domain"/>
    <property type="match status" value="1"/>
</dbReference>
<keyword evidence="7" id="KW-0808">Transferase</keyword>
<keyword evidence="8" id="KW-0812">Transmembrane</keyword>
<reference evidence="20" key="1">
    <citation type="journal article" date="2019" name="Int. J. Syst. Evol. Microbiol.">
        <title>The Global Catalogue of Microorganisms (GCM) 10K type strain sequencing project: providing services to taxonomists for standard genome sequencing and annotation.</title>
        <authorList>
            <consortium name="The Broad Institute Genomics Platform"/>
            <consortium name="The Broad Institute Genome Sequencing Center for Infectious Disease"/>
            <person name="Wu L."/>
            <person name="Ma J."/>
        </authorList>
    </citation>
    <scope>NUCLEOTIDE SEQUENCE [LARGE SCALE GENOMIC DNA]</scope>
    <source>
        <strain evidence="20">CECT 7806</strain>
    </source>
</reference>
<dbReference type="EC" id="2.7.13.3" evidence="3"/>
<dbReference type="SUPFAM" id="SSF55874">
    <property type="entry name" value="ATPase domain of HSP90 chaperone/DNA topoisomerase II/histidine kinase"/>
    <property type="match status" value="1"/>
</dbReference>
<dbReference type="CDD" id="cd16922">
    <property type="entry name" value="HATPase_EvgS-ArcB-TorS-like"/>
    <property type="match status" value="1"/>
</dbReference>
<dbReference type="PROSITE" id="PS50112">
    <property type="entry name" value="PAS"/>
    <property type="match status" value="1"/>
</dbReference>
<dbReference type="CDD" id="cd00130">
    <property type="entry name" value="PAS"/>
    <property type="match status" value="2"/>
</dbReference>
<dbReference type="Gene3D" id="3.30.450.20">
    <property type="entry name" value="PAS domain"/>
    <property type="match status" value="5"/>
</dbReference>
<dbReference type="Pfam" id="PF02518">
    <property type="entry name" value="HATPase_c"/>
    <property type="match status" value="1"/>
</dbReference>
<dbReference type="PROSITE" id="PS50109">
    <property type="entry name" value="HIS_KIN"/>
    <property type="match status" value="1"/>
</dbReference>
<dbReference type="Pfam" id="PF12860">
    <property type="entry name" value="PAS_7"/>
    <property type="match status" value="1"/>
</dbReference>
<dbReference type="InterPro" id="IPR011006">
    <property type="entry name" value="CheY-like_superfamily"/>
</dbReference>
<evidence type="ECO:0000256" key="8">
    <source>
        <dbReference type="ARBA" id="ARBA00022692"/>
    </source>
</evidence>
<dbReference type="PROSITE" id="PS50113">
    <property type="entry name" value="PAC"/>
    <property type="match status" value="4"/>
</dbReference>
<dbReference type="InterPro" id="IPR008207">
    <property type="entry name" value="Sig_transdc_His_kin_Hpt_dom"/>
</dbReference>
<keyword evidence="5" id="KW-0997">Cell inner membrane</keyword>
<keyword evidence="6 14" id="KW-0597">Phosphoprotein</keyword>
<dbReference type="Gene3D" id="1.10.287.130">
    <property type="match status" value="1"/>
</dbReference>
<dbReference type="InterPro" id="IPR036097">
    <property type="entry name" value="HisK_dim/P_sf"/>
</dbReference>
<sequence length="1159" mass="123655">MPPDVPSPDCAGSDQGPWDGVFGFGQWRLDACTRRVTRSASLSRVLGDPPAERSLSVDAHFDCYHPDDRAAVVARVENLLSGRSPPHPYQARARILRPDGTGCDAIIQGLPELGPDGTVVALHGLLLDVTDLVQSEQRAHATDTLLRGTLDSMDHGLVILDAAQRVRVFNRSAAALLDLPEDVLRAGVAFPDIHAYQRARGDFAADSGLPLGSAGRDLRALPPAFDWRLPGGIILEVRRSGLADGGAVLTFGDVTQIRIAERALEESERHYRLLAENTTDIIIWSDLTTCRRYVSPAVRAVLGYAPEALIGTQPLDFVHPEDVASYRAVLDGLTSGRTAQALTCQRYRHRDGHWVWLEISFSLTQDPATGAPDGYVASLRDVSGRKAAEAALRLSEARYRALADALPQLVWIAGLETGDATYVNRRFADYYGPIGPSRAARIARNHPDDAERMERWWSEARTRHDACEVEGRLRRHDGAYRWHKLVLLPIRQGETLIGMLGTALDIDEIVTARRAVEEASSLLLLAQKAADAGTWHLDVDSGHIDWSPGSARLHGIETDREYRIDTRTWLTLIDREDGARALRTAAAAAETGETFTIEFRVPTPEGGTRWINGVGRGVPGPDGRTRRMLGLNIDVTARKAAEAALIAAKAAADAARLEAERASAAKSEFLAAMSHEIRTPLNGVIGYADLLLDEPDLGPAARRHADRIRGAGAALLTVVNDVLDFSKVEAGQIEIVPRPFALAALIDNAVSIVRPSAERKGLALAIACAAGLPAWVRGDEDRLRQILLNLLNNAVKFTPAGRIDLSVEAGPAGQEGGAGTLRFAIRDTGIGIPADKCDRLFRRFSQVDGSVSRQYGGTGLGLAISKSLIELMGGTIGVASVAGQGSTFWFAAPLPATTPEGRCEPASATAIRATGRRLLLAEDVPLNQDLARTILEGAGHAVDVVGDGVAAVAAVQAQAYDLVLMDVQMPVMDGLTATRRIRALGGPAGRVPVLALTANVLPQQVADLRAAGLDDHVGKPFRTGALLAAVDRWAGRSVPPSEPAQDPAASIDRAVLDEMTDMVGRARMGDLLGMLAKELAQRFGADLGADGPAAGRERLMLDAHAMVSAAGMVGFVALAETCRAVEAACRAGDDVAPLLDALQAQAGWTITDIAAVRAA</sequence>
<dbReference type="Gene3D" id="2.10.70.100">
    <property type="match status" value="1"/>
</dbReference>
<keyword evidence="12" id="KW-0902">Two-component regulatory system</keyword>
<feature type="domain" description="Response regulatory" evidence="16">
    <location>
        <begin position="917"/>
        <end position="1034"/>
    </location>
</feature>
<dbReference type="SUPFAM" id="SSF47226">
    <property type="entry name" value="Histidine-containing phosphotransfer domain, HPT domain"/>
    <property type="match status" value="1"/>
</dbReference>
<evidence type="ECO:0000259" key="18">
    <source>
        <dbReference type="PROSITE" id="PS50113"/>
    </source>
</evidence>
<dbReference type="Pfam" id="PF13188">
    <property type="entry name" value="PAS_8"/>
    <property type="match status" value="1"/>
</dbReference>
<keyword evidence="10" id="KW-0547">Nucleotide-binding</keyword>
<dbReference type="Pfam" id="PF01627">
    <property type="entry name" value="Hpt"/>
    <property type="match status" value="1"/>
</dbReference>
<dbReference type="SMART" id="SM00086">
    <property type="entry name" value="PAC"/>
    <property type="match status" value="4"/>
</dbReference>
<evidence type="ECO:0000256" key="9">
    <source>
        <dbReference type="ARBA" id="ARBA00022777"/>
    </source>
</evidence>
<dbReference type="InterPro" id="IPR001610">
    <property type="entry name" value="PAC"/>
</dbReference>
<dbReference type="SUPFAM" id="SSF47384">
    <property type="entry name" value="Homodimeric domain of signal transducing histidine kinase"/>
    <property type="match status" value="1"/>
</dbReference>
<dbReference type="SMART" id="SM00387">
    <property type="entry name" value="HATPase_c"/>
    <property type="match status" value="1"/>
</dbReference>
<dbReference type="CDD" id="cd00082">
    <property type="entry name" value="HisKA"/>
    <property type="match status" value="1"/>
</dbReference>